<reference evidence="3 4" key="1">
    <citation type="journal article" date="2021" name="Sci. Rep.">
        <title>The distribution of antibiotic resistance genes in chicken gut microbiota commensals.</title>
        <authorList>
            <person name="Juricova H."/>
            <person name="Matiasovicova J."/>
            <person name="Kubasova T."/>
            <person name="Cejkova D."/>
            <person name="Rychlik I."/>
        </authorList>
    </citation>
    <scope>NUCLEOTIDE SEQUENCE [LARGE SCALE GENOMIC DNA]</scope>
    <source>
        <strain evidence="3 4">An772</strain>
    </source>
</reference>
<gene>
    <name evidence="3" type="ORF">H7U35_14190</name>
</gene>
<comment type="caution">
    <text evidence="3">The sequence shown here is derived from an EMBL/GenBank/DDBJ whole genome shotgun (WGS) entry which is preliminary data.</text>
</comment>
<feature type="signal peptide" evidence="1">
    <location>
        <begin position="1"/>
        <end position="29"/>
    </location>
</feature>
<evidence type="ECO:0000256" key="1">
    <source>
        <dbReference type="SAM" id="SignalP"/>
    </source>
</evidence>
<sequence length="634" mass="69766">MKKLLNCWTRLLMGGWTAVLILTSCVNQIADEVEVGTVPINFSVQVQKAGTKVTGNVFDSGDETGLFAMLSSVDITGQRYIDNLRMVCDGTDALIPEREVFYPEGESALDMFSYYPYQSSGVETGKSQMVVSVKADQSSGNNFSLSDFLVAEAPQVKSSPDPVELTFQHKFCKIELMLVPSEDENIDDLLEADPRIIASGFYTTATYDFLTGIFGQLSAPADIIPYGEWKKEDGRLTGKEFIVMPQGQPDGSQVFTMEWNGKVYVCPMPDVDMQSDVVCEISINAFQSTSYTLSGAVSSIKEWGAVEKGESDTQVALSSVKTAALSFKPSKVYRVYLNSTPVAEVCKEYLLSEEYGLDTQALVAYPVENEQTDLTQGIVLQLLNADQSLHGGSIRWNEGGNTFTYTPGAKDPVTEFYIDSSGNICLEKPQDAVNINISSYTLRDIRGGELQIYPIVKVGSQYWLGEDLRARQYTQAEKALEQVSQLGNPGYLIARSCYFYTGEALLAGEIAPYGWRIPTREDWDQLMDYVGQDMSRLKGGTWKGFNASDTVYPATDETGLAILPNGLYIFNGEGKTTHYNWQTTAAYWVGGNAPCTLTDESIMLMGNSNEVNVGGNHPKGEECYAGLSIRCIKE</sequence>
<feature type="domain" description="Fibrobacter succinogenes major paralogous" evidence="2">
    <location>
        <begin position="456"/>
        <end position="633"/>
    </location>
</feature>
<dbReference type="Pfam" id="PF13149">
    <property type="entry name" value="Mfa_like_1"/>
    <property type="match status" value="1"/>
</dbReference>
<organism evidence="3 4">
    <name type="scientific">Mediterranea massiliensis</name>
    <dbReference type="NCBI Taxonomy" id="1841865"/>
    <lineage>
        <taxon>Bacteria</taxon>
        <taxon>Pseudomonadati</taxon>
        <taxon>Bacteroidota</taxon>
        <taxon>Bacteroidia</taxon>
        <taxon>Bacteroidales</taxon>
        <taxon>Bacteroidaceae</taxon>
        <taxon>Mediterranea</taxon>
    </lineage>
</organism>
<dbReference type="InterPro" id="IPR011871">
    <property type="entry name" value="Fib_succ_major"/>
</dbReference>
<keyword evidence="1" id="KW-0732">Signal</keyword>
<dbReference type="InterPro" id="IPR042278">
    <property type="entry name" value="Mfa-like_1_N"/>
</dbReference>
<dbReference type="Pfam" id="PF09603">
    <property type="entry name" value="Fib_succ_major"/>
    <property type="match status" value="1"/>
</dbReference>
<dbReference type="CDD" id="cd13120">
    <property type="entry name" value="BF2867_like_N"/>
    <property type="match status" value="1"/>
</dbReference>
<keyword evidence="4" id="KW-1185">Reference proteome</keyword>
<name>A0ABS2E3X9_9BACT</name>
<evidence type="ECO:0000259" key="2">
    <source>
        <dbReference type="Pfam" id="PF09603"/>
    </source>
</evidence>
<evidence type="ECO:0000313" key="4">
    <source>
        <dbReference type="Proteomes" id="UP000766986"/>
    </source>
</evidence>
<dbReference type="EMBL" id="JACLYZ010000054">
    <property type="protein sequence ID" value="MBM6736346.1"/>
    <property type="molecule type" value="Genomic_DNA"/>
</dbReference>
<dbReference type="InterPro" id="IPR025049">
    <property type="entry name" value="Mfa-like_1"/>
</dbReference>
<evidence type="ECO:0000313" key="3">
    <source>
        <dbReference type="EMBL" id="MBM6736346.1"/>
    </source>
</evidence>
<feature type="chain" id="PRO_5045794774" evidence="1">
    <location>
        <begin position="30"/>
        <end position="634"/>
    </location>
</feature>
<dbReference type="PROSITE" id="PS51257">
    <property type="entry name" value="PROKAR_LIPOPROTEIN"/>
    <property type="match status" value="1"/>
</dbReference>
<accession>A0ABS2E3X9</accession>
<proteinExistence type="predicted"/>
<dbReference type="Proteomes" id="UP000766986">
    <property type="component" value="Unassembled WGS sequence"/>
</dbReference>
<dbReference type="RefSeq" id="WP_205096512.1">
    <property type="nucleotide sequence ID" value="NZ_JACLYZ010000054.1"/>
</dbReference>
<dbReference type="NCBIfam" id="TIGR02145">
    <property type="entry name" value="Fib_succ_major"/>
    <property type="match status" value="1"/>
</dbReference>
<protein>
    <submittedName>
        <fullName evidence="3">Fimbrillin family protein</fullName>
    </submittedName>
</protein>
<dbReference type="Gene3D" id="2.60.40.2620">
    <property type="entry name" value="Fimbrillin-like"/>
    <property type="match status" value="1"/>
</dbReference>